<feature type="domain" description="Thiolase N-terminal" evidence="8">
    <location>
        <begin position="10"/>
        <end position="256"/>
    </location>
</feature>
<dbReference type="Pfam" id="PF00108">
    <property type="entry name" value="Thiolase_N"/>
    <property type="match status" value="1"/>
</dbReference>
<dbReference type="PROSITE" id="PS00737">
    <property type="entry name" value="THIOLASE_2"/>
    <property type="match status" value="1"/>
</dbReference>
<evidence type="ECO:0000256" key="5">
    <source>
        <dbReference type="ARBA" id="ARBA00023315"/>
    </source>
</evidence>
<dbReference type="PANTHER" id="PTHR18919:SF156">
    <property type="entry name" value="ACETYL-COA ACETYLTRANSFERASE, MITOCHONDRIAL"/>
    <property type="match status" value="1"/>
</dbReference>
<dbReference type="PROSITE" id="PS00098">
    <property type="entry name" value="THIOLASE_1"/>
    <property type="match status" value="1"/>
</dbReference>
<evidence type="ECO:0000313" key="11">
    <source>
        <dbReference type="Proteomes" id="UP001431209"/>
    </source>
</evidence>
<dbReference type="InterPro" id="IPR020613">
    <property type="entry name" value="Thiolase_CS"/>
</dbReference>
<accession>A0AAW2YWF0</accession>
<evidence type="ECO:0000256" key="2">
    <source>
        <dbReference type="ARBA" id="ARBA00022679"/>
    </source>
</evidence>
<evidence type="ECO:0000313" key="10">
    <source>
        <dbReference type="EMBL" id="KAL0481788.1"/>
    </source>
</evidence>
<dbReference type="NCBIfam" id="TIGR01930">
    <property type="entry name" value="AcCoA-C-Actrans"/>
    <property type="match status" value="1"/>
</dbReference>
<keyword evidence="11" id="KW-1185">Reference proteome</keyword>
<evidence type="ECO:0000256" key="7">
    <source>
        <dbReference type="RuleBase" id="RU003557"/>
    </source>
</evidence>
<dbReference type="GO" id="GO:0005739">
    <property type="term" value="C:mitochondrion"/>
    <property type="evidence" value="ECO:0007669"/>
    <property type="project" value="TreeGrafter"/>
</dbReference>
<gene>
    <name evidence="10" type="ORF">AKO1_012430</name>
</gene>
<dbReference type="CDD" id="cd00751">
    <property type="entry name" value="thiolase"/>
    <property type="match status" value="1"/>
</dbReference>
<feature type="domain" description="Thiolase C-terminal" evidence="9">
    <location>
        <begin position="273"/>
        <end position="389"/>
    </location>
</feature>
<dbReference type="GO" id="GO:0006635">
    <property type="term" value="P:fatty acid beta-oxidation"/>
    <property type="evidence" value="ECO:0007669"/>
    <property type="project" value="TreeGrafter"/>
</dbReference>
<evidence type="ECO:0000256" key="6">
    <source>
        <dbReference type="PIRSR" id="PIRSR000429-1"/>
    </source>
</evidence>
<dbReference type="EMBL" id="JAOPGA020000791">
    <property type="protein sequence ID" value="KAL0481788.1"/>
    <property type="molecule type" value="Genomic_DNA"/>
</dbReference>
<dbReference type="InterPro" id="IPR020615">
    <property type="entry name" value="Thiolase_acyl_enz_int_AS"/>
</dbReference>
<dbReference type="InterPro" id="IPR002155">
    <property type="entry name" value="Thiolase"/>
</dbReference>
<name>A0AAW2YWF0_9EUKA</name>
<keyword evidence="5 7" id="KW-0012">Acyltransferase</keyword>
<sequence length="415" mass="44840">MNQPIKDDDVLLVSYVRTPVGKFNGSLSNKNATDLGALVIKNALSKVQGWMTLSDVGEVFMGNVLSSNLGQAPARQSALKAGLPESVPCTTVNKVCASGMKAIMMGAMSIMTKQRQVVVCGGMENMSQVPYYLPNMRNGKRLGDSTCVDGMIKDGLWDVYNNVHMGTAADKCSKDHSISREEQDAYAILSHSRSNENKKHIENEIAPVGEFKNDESVNVNNFDKLKKLKPVFGDSITAGNSSPLSDGASCVILCSGSFFLSKCKNLPADVFLIRAFDDAAVSPMQFTIAPSKVVPPLLKKLNLNVSDIDYWEINEAFAVVALANQKLLKIEPEKLNVFGGGVSFGHPIGSSGCRIVVTLCNILSQRNGRLGCAAICNGGGGASGLVVERLVRHQRSKMYFPHRVILEIRLVKLVL</sequence>
<evidence type="ECO:0000259" key="9">
    <source>
        <dbReference type="Pfam" id="PF02803"/>
    </source>
</evidence>
<dbReference type="Gene3D" id="3.40.47.10">
    <property type="match status" value="1"/>
</dbReference>
<comment type="similarity">
    <text evidence="1 7">Belongs to the thiolase-like superfamily. Thiolase family.</text>
</comment>
<organism evidence="10 11">
    <name type="scientific">Acrasis kona</name>
    <dbReference type="NCBI Taxonomy" id="1008807"/>
    <lineage>
        <taxon>Eukaryota</taxon>
        <taxon>Discoba</taxon>
        <taxon>Heterolobosea</taxon>
        <taxon>Tetramitia</taxon>
        <taxon>Eutetramitia</taxon>
        <taxon>Acrasidae</taxon>
        <taxon>Acrasis</taxon>
    </lineage>
</organism>
<dbReference type="InterPro" id="IPR020616">
    <property type="entry name" value="Thiolase_N"/>
</dbReference>
<dbReference type="Proteomes" id="UP001431209">
    <property type="component" value="Unassembled WGS sequence"/>
</dbReference>
<dbReference type="SUPFAM" id="SSF53901">
    <property type="entry name" value="Thiolase-like"/>
    <property type="match status" value="2"/>
</dbReference>
<protein>
    <submittedName>
        <fullName evidence="10">Acetyl-CoA C-acetyltransferase</fullName>
    </submittedName>
</protein>
<feature type="active site" description="Proton acceptor" evidence="6">
    <location>
        <position position="346"/>
    </location>
</feature>
<evidence type="ECO:0000256" key="4">
    <source>
        <dbReference type="ARBA" id="ARBA00022958"/>
    </source>
</evidence>
<dbReference type="PIRSF" id="PIRSF000429">
    <property type="entry name" value="Ac-CoA_Ac_transf"/>
    <property type="match status" value="1"/>
</dbReference>
<dbReference type="GO" id="GO:0003985">
    <property type="term" value="F:acetyl-CoA C-acetyltransferase activity"/>
    <property type="evidence" value="ECO:0007669"/>
    <property type="project" value="TreeGrafter"/>
</dbReference>
<keyword evidence="4" id="KW-0630">Potassium</keyword>
<dbReference type="AlphaFoldDB" id="A0AAW2YWF0"/>
<comment type="caution">
    <text evidence="10">The sequence shown here is derived from an EMBL/GenBank/DDBJ whole genome shotgun (WGS) entry which is preliminary data.</text>
</comment>
<evidence type="ECO:0000256" key="1">
    <source>
        <dbReference type="ARBA" id="ARBA00010982"/>
    </source>
</evidence>
<dbReference type="InterPro" id="IPR016039">
    <property type="entry name" value="Thiolase-like"/>
</dbReference>
<dbReference type="Pfam" id="PF02803">
    <property type="entry name" value="Thiolase_C"/>
    <property type="match status" value="1"/>
</dbReference>
<dbReference type="InterPro" id="IPR020617">
    <property type="entry name" value="Thiolase_C"/>
</dbReference>
<proteinExistence type="inferred from homology"/>
<keyword evidence="3" id="KW-0479">Metal-binding</keyword>
<keyword evidence="2 7" id="KW-0808">Transferase</keyword>
<reference evidence="10 11" key="1">
    <citation type="submission" date="2024-03" db="EMBL/GenBank/DDBJ databases">
        <title>The Acrasis kona genome and developmental transcriptomes reveal deep origins of eukaryotic multicellular pathways.</title>
        <authorList>
            <person name="Sheikh S."/>
            <person name="Fu C.-J."/>
            <person name="Brown M.W."/>
            <person name="Baldauf S.L."/>
        </authorList>
    </citation>
    <scope>NUCLEOTIDE SEQUENCE [LARGE SCALE GENOMIC DNA]</scope>
    <source>
        <strain evidence="10 11">ATCC MYA-3509</strain>
    </source>
</reference>
<feature type="active site" description="Acyl-thioester intermediate" evidence="6">
    <location>
        <position position="96"/>
    </location>
</feature>
<evidence type="ECO:0000259" key="8">
    <source>
        <dbReference type="Pfam" id="PF00108"/>
    </source>
</evidence>
<evidence type="ECO:0000256" key="3">
    <source>
        <dbReference type="ARBA" id="ARBA00022723"/>
    </source>
</evidence>
<feature type="active site" description="Proton acceptor" evidence="6">
    <location>
        <position position="376"/>
    </location>
</feature>
<dbReference type="PANTHER" id="PTHR18919">
    <property type="entry name" value="ACETYL-COA C-ACYLTRANSFERASE"/>
    <property type="match status" value="1"/>
</dbReference>
<dbReference type="GO" id="GO:0046872">
    <property type="term" value="F:metal ion binding"/>
    <property type="evidence" value="ECO:0007669"/>
    <property type="project" value="UniProtKB-KW"/>
</dbReference>